<name>A0A5M8PIG2_9LECA</name>
<feature type="transmembrane region" description="Helical" evidence="1">
    <location>
        <begin position="45"/>
        <end position="65"/>
    </location>
</feature>
<protein>
    <submittedName>
        <fullName evidence="2">Uncharacterized protein</fullName>
    </submittedName>
</protein>
<dbReference type="Proteomes" id="UP000324767">
    <property type="component" value="Unassembled WGS sequence"/>
</dbReference>
<accession>A0A5M8PIG2</accession>
<sequence>MKKIALITVLFLPGTFVATLFYMSMFDWKRSPSPSSITTRPQVSLFLWIYWVITVPFTLFVLLAWRIWWKSEDRIYQEELKRVGAQHNSSNPPKI</sequence>
<organism evidence="2 3">
    <name type="scientific">Lasallia pustulata</name>
    <dbReference type="NCBI Taxonomy" id="136370"/>
    <lineage>
        <taxon>Eukaryota</taxon>
        <taxon>Fungi</taxon>
        <taxon>Dikarya</taxon>
        <taxon>Ascomycota</taxon>
        <taxon>Pezizomycotina</taxon>
        <taxon>Lecanoromycetes</taxon>
        <taxon>OSLEUM clade</taxon>
        <taxon>Umbilicariomycetidae</taxon>
        <taxon>Umbilicariales</taxon>
        <taxon>Umbilicariaceae</taxon>
        <taxon>Lasallia</taxon>
    </lineage>
</organism>
<feature type="transmembrane region" description="Helical" evidence="1">
    <location>
        <begin position="5"/>
        <end position="25"/>
    </location>
</feature>
<evidence type="ECO:0000313" key="2">
    <source>
        <dbReference type="EMBL" id="KAA6409105.1"/>
    </source>
</evidence>
<keyword evidence="1" id="KW-0472">Membrane</keyword>
<proteinExistence type="predicted"/>
<comment type="caution">
    <text evidence="2">The sequence shown here is derived from an EMBL/GenBank/DDBJ whole genome shotgun (WGS) entry which is preliminary data.</text>
</comment>
<evidence type="ECO:0000256" key="1">
    <source>
        <dbReference type="SAM" id="Phobius"/>
    </source>
</evidence>
<gene>
    <name evidence="2" type="ORF">FRX48_07449</name>
</gene>
<keyword evidence="1" id="KW-1133">Transmembrane helix</keyword>
<dbReference type="EMBL" id="VXIT01000012">
    <property type="protein sequence ID" value="KAA6409105.1"/>
    <property type="molecule type" value="Genomic_DNA"/>
</dbReference>
<reference evidence="2 3" key="1">
    <citation type="submission" date="2019-09" db="EMBL/GenBank/DDBJ databases">
        <title>The hologenome of the rock-dwelling lichen Lasallia pustulata.</title>
        <authorList>
            <person name="Greshake Tzovaras B."/>
            <person name="Segers F."/>
            <person name="Bicker A."/>
            <person name="Dal Grande F."/>
            <person name="Otte J."/>
            <person name="Hankeln T."/>
            <person name="Schmitt I."/>
            <person name="Ebersberger I."/>
        </authorList>
    </citation>
    <scope>NUCLEOTIDE SEQUENCE [LARGE SCALE GENOMIC DNA]</scope>
    <source>
        <strain evidence="2">A1-1</strain>
    </source>
</reference>
<dbReference type="OrthoDB" id="2830640at2759"/>
<evidence type="ECO:0000313" key="3">
    <source>
        <dbReference type="Proteomes" id="UP000324767"/>
    </source>
</evidence>
<dbReference type="Gene3D" id="1.20.58.340">
    <property type="entry name" value="Magnesium transport protein CorA, transmembrane region"/>
    <property type="match status" value="1"/>
</dbReference>
<keyword evidence="1" id="KW-0812">Transmembrane</keyword>
<dbReference type="AlphaFoldDB" id="A0A5M8PIG2"/>